<evidence type="ECO:0000313" key="5">
    <source>
        <dbReference type="Proteomes" id="UP000267081"/>
    </source>
</evidence>
<dbReference type="PROSITE" id="PS51257">
    <property type="entry name" value="PROKAR_LIPOPROTEIN"/>
    <property type="match status" value="1"/>
</dbReference>
<name>A0A3R9F047_9PSEU</name>
<dbReference type="Pfam" id="PF20597">
    <property type="entry name" value="pAdhesive_15"/>
    <property type="match status" value="1"/>
</dbReference>
<comment type="caution">
    <text evidence="4">The sequence shown here is derived from an EMBL/GenBank/DDBJ whole genome shotgun (WGS) entry which is preliminary data.</text>
</comment>
<evidence type="ECO:0000256" key="1">
    <source>
        <dbReference type="SAM" id="MobiDB-lite"/>
    </source>
</evidence>
<gene>
    <name evidence="4" type="ORF">EIY87_41845</name>
</gene>
<keyword evidence="2" id="KW-1133">Transmembrane helix</keyword>
<dbReference type="EMBL" id="RSEC01000061">
    <property type="protein sequence ID" value="RSD09664.1"/>
    <property type="molecule type" value="Genomic_DNA"/>
</dbReference>
<proteinExistence type="predicted"/>
<protein>
    <submittedName>
        <fullName evidence="4">Choice-of-anchor A family protein</fullName>
    </submittedName>
</protein>
<feature type="domain" description="Choice-of-anchor A" evidence="3">
    <location>
        <begin position="82"/>
        <end position="340"/>
    </location>
</feature>
<dbReference type="NCBIfam" id="TIGR04215">
    <property type="entry name" value="choice_anch_A"/>
    <property type="match status" value="1"/>
</dbReference>
<dbReference type="AlphaFoldDB" id="A0A3R9F047"/>
<feature type="transmembrane region" description="Helical" evidence="2">
    <location>
        <begin position="508"/>
        <end position="528"/>
    </location>
</feature>
<evidence type="ECO:0000256" key="2">
    <source>
        <dbReference type="SAM" id="Phobius"/>
    </source>
</evidence>
<keyword evidence="2" id="KW-0812">Transmembrane</keyword>
<dbReference type="OrthoDB" id="5164681at2"/>
<evidence type="ECO:0000313" key="4">
    <source>
        <dbReference type="EMBL" id="RSD09664.1"/>
    </source>
</evidence>
<feature type="region of interest" description="Disordered" evidence="1">
    <location>
        <begin position="342"/>
        <end position="506"/>
    </location>
</feature>
<dbReference type="Proteomes" id="UP000267081">
    <property type="component" value="Unassembled WGS sequence"/>
</dbReference>
<evidence type="ECO:0000259" key="3">
    <source>
        <dbReference type="Pfam" id="PF20597"/>
    </source>
</evidence>
<keyword evidence="5" id="KW-1185">Reference proteome</keyword>
<keyword evidence="2" id="KW-0472">Membrane</keyword>
<feature type="compositionally biased region" description="Low complexity" evidence="1">
    <location>
        <begin position="366"/>
        <end position="495"/>
    </location>
</feature>
<accession>A0A3R9F047</accession>
<dbReference type="InterPro" id="IPR026588">
    <property type="entry name" value="Choice_anch_A"/>
</dbReference>
<reference evidence="4 5" key="1">
    <citation type="submission" date="2018-12" db="EMBL/GenBank/DDBJ databases">
        <title>Amycolatopsis eburnea sp. nov. actinomycete associate with arbuscular mycorrhiza fungal spore.</title>
        <authorList>
            <person name="Lumyong S."/>
            <person name="Chaiya L."/>
        </authorList>
    </citation>
    <scope>NUCLEOTIDE SEQUENCE [LARGE SCALE GENOMIC DNA]</scope>
    <source>
        <strain evidence="4 5">GLM-1</strain>
    </source>
</reference>
<sequence>MTRRYRPARKSTVDRGGPVRVTHAALAALAACGLVVLSIPAGRPAAADPLPGGLGPCVPGTCPGTFPPVGNGAFAGRDNAINVFAGGDMRVTGSAAEAEGRVVVGGDFTLRKTAGSSIYNVGVAGVGSRVPPPDGADYLTVGGDLSVADGQRLDAVGDSGGGVVRHAGTVSGTVIGTLVHDPAALKPYAGLRAELTAASECYARAAATGTVVNQNHQTLFTGDGKSALQVFTVTQDVAGPGGATQGIAFAGIPDGATVLVNLTGSARVINTYSGSLDDTDPLNRLRPRLLWNFPDARVVRLTGSGMFQGSVLAGRPDGTTTVTLPGTNGRFFTAGSLVHGSGVGQGSGQEYHAYPFTGDLPSCDQTPEPTTTTTVTTTSTAPTTTPTSTTTGPTTSTTTAPTSPTSTTTEPPSTSTTPTTGTTTTTVPTSTTTEPTSTSTTPTGPTTAPTSTTGPNTTNPTTTTVTSTTVTTPTATSPETSTTPAGTNPTVPTTPGGHGRLPSTGTDLGPVLGLGALLLTSGVALVLVTTRRRTR</sequence>
<organism evidence="4 5">
    <name type="scientific">Amycolatopsis eburnea</name>
    <dbReference type="NCBI Taxonomy" id="2267691"/>
    <lineage>
        <taxon>Bacteria</taxon>
        <taxon>Bacillati</taxon>
        <taxon>Actinomycetota</taxon>
        <taxon>Actinomycetes</taxon>
        <taxon>Pseudonocardiales</taxon>
        <taxon>Pseudonocardiaceae</taxon>
        <taxon>Amycolatopsis</taxon>
    </lineage>
</organism>